<evidence type="ECO:0000313" key="6">
    <source>
        <dbReference type="Proteomes" id="UP000078116"/>
    </source>
</evidence>
<dbReference type="CDD" id="cd01610">
    <property type="entry name" value="PAP2_like"/>
    <property type="match status" value="1"/>
</dbReference>
<evidence type="ECO:0000313" key="5">
    <source>
        <dbReference type="Proteomes" id="UP000077961"/>
    </source>
</evidence>
<dbReference type="EMBL" id="LXKA01000165">
    <property type="protein sequence ID" value="OAJ62659.1"/>
    <property type="molecule type" value="Genomic_DNA"/>
</dbReference>
<keyword evidence="1" id="KW-0812">Transmembrane</keyword>
<feature type="transmembrane region" description="Helical" evidence="1">
    <location>
        <begin position="76"/>
        <end position="99"/>
    </location>
</feature>
<accession>A0A1A9N9V7</accession>
<sequence>MPKHIRALYGAAWLFIALMLLVDCIWALRIGFRLDRGSVVQTLVLVAGIAAITGLLSVIARVPYKNAARARFYQNVFAIFIWITALIAFTKVCIVFQYLGVTTNYPLATHTFIAIDSAFGFHWLETYRWVQSHPWIHTALAIAYMSGAWQLFAIPIILAATRNAEDYAEFVVQFMVSATLVILIAMPFPAESAYVHFAIHDRDTASTVSDFALFRDGHAHALHLATVQGLVSFPSLHTILALCFAYTLRHVRIVFPLAVVLNALMIVSTLTQGGHYLADVLSGLVAGALVIWVVRRVLVRAAQPLDRPVASVWAP</sequence>
<feature type="domain" description="Inositolphosphotransferase Aur1/Ipt1" evidence="2">
    <location>
        <begin position="111"/>
        <end position="292"/>
    </location>
</feature>
<feature type="transmembrane region" description="Helical" evidence="1">
    <location>
        <begin position="170"/>
        <end position="188"/>
    </location>
</feature>
<feature type="transmembrane region" description="Helical" evidence="1">
    <location>
        <begin position="276"/>
        <end position="294"/>
    </location>
</feature>
<keyword evidence="5" id="KW-1185">Reference proteome</keyword>
<evidence type="ECO:0000259" key="2">
    <source>
        <dbReference type="Pfam" id="PF14378"/>
    </source>
</evidence>
<comment type="caution">
    <text evidence="4">The sequence shown here is derived from an EMBL/GenBank/DDBJ whole genome shotgun (WGS) entry which is preliminary data.</text>
</comment>
<organism evidence="4 6">
    <name type="scientific">Paraburkholderia ginsengiterrae</name>
    <dbReference type="NCBI Taxonomy" id="1462993"/>
    <lineage>
        <taxon>Bacteria</taxon>
        <taxon>Pseudomonadati</taxon>
        <taxon>Pseudomonadota</taxon>
        <taxon>Betaproteobacteria</taxon>
        <taxon>Burkholderiales</taxon>
        <taxon>Burkholderiaceae</taxon>
        <taxon>Paraburkholderia</taxon>
    </lineage>
</organism>
<dbReference type="OrthoDB" id="8967289at2"/>
<evidence type="ECO:0000313" key="4">
    <source>
        <dbReference type="EMBL" id="OAJ62659.1"/>
    </source>
</evidence>
<gene>
    <name evidence="3" type="ORF">A6V36_21545</name>
    <name evidence="4" type="ORF">A6V37_22835</name>
</gene>
<dbReference type="EMBL" id="LXJZ01000051">
    <property type="protein sequence ID" value="OAJ62534.1"/>
    <property type="molecule type" value="Genomic_DNA"/>
</dbReference>
<dbReference type="Proteomes" id="UP000077961">
    <property type="component" value="Unassembled WGS sequence"/>
</dbReference>
<proteinExistence type="predicted"/>
<name>A0A1A9N9V7_9BURK</name>
<feature type="transmembrane region" description="Helical" evidence="1">
    <location>
        <begin position="135"/>
        <end position="158"/>
    </location>
</feature>
<keyword evidence="1" id="KW-1133">Transmembrane helix</keyword>
<dbReference type="STRING" id="1462993.A6V36_21545"/>
<feature type="transmembrane region" description="Helical" evidence="1">
    <location>
        <begin position="253"/>
        <end position="270"/>
    </location>
</feature>
<protein>
    <recommendedName>
        <fullName evidence="2">Inositolphosphotransferase Aur1/Ipt1 domain-containing protein</fullName>
    </recommendedName>
</protein>
<dbReference type="GO" id="GO:0016020">
    <property type="term" value="C:membrane"/>
    <property type="evidence" value="ECO:0007669"/>
    <property type="project" value="UniProtKB-SubCell"/>
</dbReference>
<reference evidence="5 6" key="1">
    <citation type="submission" date="2016-04" db="EMBL/GenBank/DDBJ databases">
        <title>Reclassification of Paraburkholderia panaciterrae (Farh et al. 2015) Dobritsa &amp; Samadpour 2016 as a later homotypic synonym of Paraburkholderia ginsengiterrae (Farh et al. 2015) Dobritsa &amp; Samadpour 2016.</title>
        <authorList>
            <person name="Dobritsa A.P."/>
            <person name="Kutumbaka K."/>
            <person name="Samadpour M."/>
        </authorList>
    </citation>
    <scope>NUCLEOTIDE SEQUENCE [LARGE SCALE GENOMIC DNA]</scope>
    <source>
        <strain evidence="4 6">DCY85</strain>
        <strain evidence="3 5">DCY85-1</strain>
    </source>
</reference>
<feature type="transmembrane region" description="Helical" evidence="1">
    <location>
        <begin position="7"/>
        <end position="28"/>
    </location>
</feature>
<dbReference type="InterPro" id="IPR026841">
    <property type="entry name" value="Aur1/Ipt1"/>
</dbReference>
<dbReference type="Gene3D" id="1.20.144.10">
    <property type="entry name" value="Phosphatidic acid phosphatase type 2/haloperoxidase"/>
    <property type="match status" value="1"/>
</dbReference>
<dbReference type="AlphaFoldDB" id="A0A1A9N9V7"/>
<dbReference type="Proteomes" id="UP000078116">
    <property type="component" value="Unassembled WGS sequence"/>
</dbReference>
<keyword evidence="1" id="KW-0472">Membrane</keyword>
<feature type="transmembrane region" description="Helical" evidence="1">
    <location>
        <begin position="40"/>
        <end position="64"/>
    </location>
</feature>
<dbReference type="Pfam" id="PF14378">
    <property type="entry name" value="PAP2_3"/>
    <property type="match status" value="1"/>
</dbReference>
<feature type="transmembrane region" description="Helical" evidence="1">
    <location>
        <begin position="221"/>
        <end position="246"/>
    </location>
</feature>
<evidence type="ECO:0000256" key="1">
    <source>
        <dbReference type="SAM" id="Phobius"/>
    </source>
</evidence>
<evidence type="ECO:0000313" key="3">
    <source>
        <dbReference type="EMBL" id="OAJ62534.1"/>
    </source>
</evidence>